<reference evidence="1 2" key="1">
    <citation type="submission" date="2016-06" db="EMBL/GenBank/DDBJ databases">
        <title>Acetobacter pasteurianus NBRC 3188 whole genome sequencing project.</title>
        <authorList>
            <person name="Matsutani M."/>
            <person name="Shiwa Y."/>
            <person name="Okamoto-Kainuma A."/>
            <person name="Ishikawa M."/>
            <person name="Koizumi Y."/>
            <person name="Yoshikawa H."/>
            <person name="Yakushi T."/>
            <person name="Matsushita K."/>
        </authorList>
    </citation>
    <scope>NUCLEOTIDE SEQUENCE [LARGE SCALE GENOMIC DNA]</scope>
    <source>
        <strain evidence="1 2">NBRC 3188</strain>
    </source>
</reference>
<gene>
    <name evidence="1" type="ORF">NBRC3188_3335</name>
</gene>
<organism evidence="1 2">
    <name type="scientific">Acetobacter pasteurianus NBRC 3188</name>
    <dbReference type="NCBI Taxonomy" id="1226663"/>
    <lineage>
        <taxon>Bacteria</taxon>
        <taxon>Pseudomonadati</taxon>
        <taxon>Pseudomonadota</taxon>
        <taxon>Alphaproteobacteria</taxon>
        <taxon>Acetobacterales</taxon>
        <taxon>Acetobacteraceae</taxon>
        <taxon>Acetobacter</taxon>
    </lineage>
</organism>
<protein>
    <submittedName>
        <fullName evidence="1">Uncharacterized protein</fullName>
    </submittedName>
</protein>
<dbReference type="EMBL" id="BDES01000153">
    <property type="protein sequence ID" value="GCD54638.1"/>
    <property type="molecule type" value="Genomic_DNA"/>
</dbReference>
<dbReference type="Proteomes" id="UP000287300">
    <property type="component" value="Unassembled WGS sequence"/>
</dbReference>
<evidence type="ECO:0000313" key="1">
    <source>
        <dbReference type="EMBL" id="GCD54638.1"/>
    </source>
</evidence>
<dbReference type="AlphaFoldDB" id="A0A401WZ69"/>
<sequence>MGHKVFGNPSQAGFRPNQRLYPRVFLAELVFLIFRKTFDNLGQFIVQLFFDVFIQFDAHKAALVIDGHGCAILDRLCGRPFKGNASHCLSHAISKTYYSTGG</sequence>
<comment type="caution">
    <text evidence="1">The sequence shown here is derived from an EMBL/GenBank/DDBJ whole genome shotgun (WGS) entry which is preliminary data.</text>
</comment>
<name>A0A401WZ69_ACEPA</name>
<proteinExistence type="predicted"/>
<accession>A0A401WZ69</accession>
<evidence type="ECO:0000313" key="2">
    <source>
        <dbReference type="Proteomes" id="UP000287300"/>
    </source>
</evidence>